<dbReference type="InterPro" id="IPR044878">
    <property type="entry name" value="UbiA_sf"/>
</dbReference>
<keyword evidence="7 10" id="KW-1133">Transmembrane helix</keyword>
<keyword evidence="6 10" id="KW-0812">Transmembrane</keyword>
<dbReference type="Pfam" id="PF01040">
    <property type="entry name" value="UbiA"/>
    <property type="match status" value="1"/>
</dbReference>
<proteinExistence type="inferred from homology"/>
<feature type="transmembrane region" description="Helical" evidence="10">
    <location>
        <begin position="259"/>
        <end position="277"/>
    </location>
</feature>
<evidence type="ECO:0000256" key="7">
    <source>
        <dbReference type="ARBA" id="ARBA00022989"/>
    </source>
</evidence>
<dbReference type="EMBL" id="JAACLJ010000002">
    <property type="protein sequence ID" value="KAF4591865.1"/>
    <property type="molecule type" value="Genomic_DNA"/>
</dbReference>
<feature type="transmembrane region" description="Helical" evidence="10">
    <location>
        <begin position="235"/>
        <end position="253"/>
    </location>
</feature>
<evidence type="ECO:0000256" key="5">
    <source>
        <dbReference type="ARBA" id="ARBA00022679"/>
    </source>
</evidence>
<dbReference type="CDD" id="cd13959">
    <property type="entry name" value="PT_UbiA_COQ2"/>
    <property type="match status" value="1"/>
</dbReference>
<dbReference type="PANTHER" id="PTHR11048:SF28">
    <property type="entry name" value="4-HYDROXYBENZOATE POLYPRENYLTRANSFERASE, MITOCHONDRIAL"/>
    <property type="match status" value="1"/>
</dbReference>
<feature type="transmembrane region" description="Helical" evidence="10">
    <location>
        <begin position="153"/>
        <end position="171"/>
    </location>
</feature>
<evidence type="ECO:0000256" key="8">
    <source>
        <dbReference type="ARBA" id="ARBA00023136"/>
    </source>
</evidence>
<accession>A0A8H4VF15</accession>
<feature type="transmembrane region" description="Helical" evidence="10">
    <location>
        <begin position="289"/>
        <end position="311"/>
    </location>
</feature>
<evidence type="ECO:0000256" key="9">
    <source>
        <dbReference type="ARBA" id="ARBA00075214"/>
    </source>
</evidence>
<comment type="caution">
    <text evidence="11">The sequence shown here is derived from an EMBL/GenBank/DDBJ whole genome shotgun (WGS) entry which is preliminary data.</text>
</comment>
<dbReference type="InterPro" id="IPR000537">
    <property type="entry name" value="UbiA_prenyltransferase"/>
</dbReference>
<feature type="transmembrane region" description="Helical" evidence="10">
    <location>
        <begin position="55"/>
        <end position="75"/>
    </location>
</feature>
<protein>
    <recommendedName>
        <fullName evidence="9">Diterpenoid pyrone biosynthesis cluster protein C</fullName>
    </recommendedName>
</protein>
<dbReference type="GO" id="GO:0005886">
    <property type="term" value="C:plasma membrane"/>
    <property type="evidence" value="ECO:0007669"/>
    <property type="project" value="TreeGrafter"/>
</dbReference>
<organism evidence="11 12">
    <name type="scientific">Ophiocordyceps camponoti-floridani</name>
    <dbReference type="NCBI Taxonomy" id="2030778"/>
    <lineage>
        <taxon>Eukaryota</taxon>
        <taxon>Fungi</taxon>
        <taxon>Dikarya</taxon>
        <taxon>Ascomycota</taxon>
        <taxon>Pezizomycotina</taxon>
        <taxon>Sordariomycetes</taxon>
        <taxon>Hypocreomycetidae</taxon>
        <taxon>Hypocreales</taxon>
        <taxon>Ophiocordycipitaceae</taxon>
        <taxon>Ophiocordyceps</taxon>
    </lineage>
</organism>
<keyword evidence="12" id="KW-1185">Reference proteome</keyword>
<dbReference type="Proteomes" id="UP000562929">
    <property type="component" value="Unassembled WGS sequence"/>
</dbReference>
<comment type="pathway">
    <text evidence="3">Secondary metabolite biosynthesis; terpenoid biosynthesis.</text>
</comment>
<comment type="similarity">
    <text evidence="4">Belongs to the UbiA prenyltransferase family.</text>
</comment>
<keyword evidence="8 10" id="KW-0472">Membrane</keyword>
<name>A0A8H4VF15_9HYPO</name>
<dbReference type="PROSITE" id="PS00943">
    <property type="entry name" value="UBIA"/>
    <property type="match status" value="1"/>
</dbReference>
<dbReference type="InterPro" id="IPR039653">
    <property type="entry name" value="Prenyltransferase"/>
</dbReference>
<dbReference type="PANTHER" id="PTHR11048">
    <property type="entry name" value="PRENYLTRANSFERASES"/>
    <property type="match status" value="1"/>
</dbReference>
<sequence length="313" mass="35214">MPTSKRHMTRHLFTLSRFNKYNPLFTTFAGAWSALLAGAADLASQRPTVTPLFVLRQTGLCFVAAYLSCGAGMVWNDWVDRDIDANVSRTRDRPLAAGIVTTGEAMAWMLLQLLLSWLVLHVMLQGKDVWKHLLPIMIASFLYPFGKRPLARTLYIYPQYILAFVIAWPAVPGRAAISGRHDAFSHTMLHCLPICTTVFFWTLYLNTAYSYQDVVDDRKLNVNSLYNVAGRHTHGLLVALVSPILLCLPLHLAQFRSPWLWISWMGVWTAALATQLLRFDPKRPSSGGTLHKSNFVLGVWTIVACVVEVLLKT</sequence>
<dbReference type="InterPro" id="IPR030470">
    <property type="entry name" value="UbiA_prenylTrfase_CS"/>
</dbReference>
<dbReference type="Gene3D" id="1.20.120.1780">
    <property type="entry name" value="UbiA prenyltransferase"/>
    <property type="match status" value="1"/>
</dbReference>
<dbReference type="OrthoDB" id="18170at2759"/>
<dbReference type="Gene3D" id="1.10.357.140">
    <property type="entry name" value="UbiA prenyltransferase"/>
    <property type="match status" value="1"/>
</dbReference>
<evidence type="ECO:0000256" key="10">
    <source>
        <dbReference type="SAM" id="Phobius"/>
    </source>
</evidence>
<dbReference type="GO" id="GO:0016765">
    <property type="term" value="F:transferase activity, transferring alkyl or aryl (other than methyl) groups"/>
    <property type="evidence" value="ECO:0007669"/>
    <property type="project" value="InterPro"/>
</dbReference>
<evidence type="ECO:0000313" key="11">
    <source>
        <dbReference type="EMBL" id="KAF4591865.1"/>
    </source>
</evidence>
<evidence type="ECO:0000256" key="3">
    <source>
        <dbReference type="ARBA" id="ARBA00004721"/>
    </source>
</evidence>
<dbReference type="UniPathway" id="UPA00213"/>
<evidence type="ECO:0000256" key="6">
    <source>
        <dbReference type="ARBA" id="ARBA00022692"/>
    </source>
</evidence>
<feature type="transmembrane region" description="Helical" evidence="10">
    <location>
        <begin position="183"/>
        <end position="204"/>
    </location>
</feature>
<dbReference type="FunFam" id="1.20.120.1780:FF:000001">
    <property type="entry name" value="4-hydroxybenzoate octaprenyltransferase"/>
    <property type="match status" value="1"/>
</dbReference>
<comment type="cofactor">
    <cofactor evidence="1">
        <name>Mg(2+)</name>
        <dbReference type="ChEBI" id="CHEBI:18420"/>
    </cofactor>
</comment>
<evidence type="ECO:0000256" key="1">
    <source>
        <dbReference type="ARBA" id="ARBA00001946"/>
    </source>
</evidence>
<dbReference type="AlphaFoldDB" id="A0A8H4VF15"/>
<evidence type="ECO:0000256" key="2">
    <source>
        <dbReference type="ARBA" id="ARBA00004141"/>
    </source>
</evidence>
<comment type="subcellular location">
    <subcellularLocation>
        <location evidence="2">Membrane</location>
        <topology evidence="2">Multi-pass membrane protein</topology>
    </subcellularLocation>
</comment>
<dbReference type="GO" id="GO:0016114">
    <property type="term" value="P:terpenoid biosynthetic process"/>
    <property type="evidence" value="ECO:0007669"/>
    <property type="project" value="UniProtKB-UniPathway"/>
</dbReference>
<reference evidence="11 12" key="1">
    <citation type="journal article" date="2020" name="G3 (Bethesda)">
        <title>Genetic Underpinnings of Host Manipulation by Ophiocordyceps as Revealed by Comparative Transcriptomics.</title>
        <authorList>
            <person name="Will I."/>
            <person name="Das B."/>
            <person name="Trinh T."/>
            <person name="Brachmann A."/>
            <person name="Ohm R.A."/>
            <person name="de Bekker C."/>
        </authorList>
    </citation>
    <scope>NUCLEOTIDE SEQUENCE [LARGE SCALE GENOMIC DNA]</scope>
    <source>
        <strain evidence="11 12">EC05</strain>
    </source>
</reference>
<feature type="transmembrane region" description="Helical" evidence="10">
    <location>
        <begin position="95"/>
        <end position="117"/>
    </location>
</feature>
<keyword evidence="5 11" id="KW-0808">Transferase</keyword>
<dbReference type="FunFam" id="1.10.357.140:FF:000008">
    <property type="entry name" value="4-hydroxybenzoate octaprenyltransferase"/>
    <property type="match status" value="1"/>
</dbReference>
<evidence type="ECO:0000256" key="4">
    <source>
        <dbReference type="ARBA" id="ARBA00005985"/>
    </source>
</evidence>
<gene>
    <name evidence="11" type="ORF">GQ602_002164</name>
</gene>
<evidence type="ECO:0000313" key="12">
    <source>
        <dbReference type="Proteomes" id="UP000562929"/>
    </source>
</evidence>